<reference evidence="9 11" key="2">
    <citation type="submission" date="2016-10" db="EMBL/GenBank/DDBJ databases">
        <authorList>
            <person name="Varghese N."/>
            <person name="Submissions S."/>
        </authorList>
    </citation>
    <scope>NUCLEOTIDE SEQUENCE [LARGE SCALE GENOMIC DNA]</scope>
    <source>
        <strain evidence="9 11">BS3111</strain>
    </source>
</reference>
<dbReference type="PANTHER" id="PTHR30177:SF4">
    <property type="entry name" value="OSMOPROTECTANT IMPORT PERMEASE PROTEIN OSMW"/>
    <property type="match status" value="1"/>
</dbReference>
<gene>
    <name evidence="9" type="ORF">SAMN04490205_3509</name>
    <name evidence="8" type="ORF">TU79_19310</name>
</gene>
<reference evidence="8 10" key="1">
    <citation type="submission" date="2015-02" db="EMBL/GenBank/DDBJ databases">
        <title>Two Pseudomonas sp. nov. isolated from raw milk.</title>
        <authorList>
            <person name="Wenning M."/>
            <person name="von Neubeck M."/>
            <person name="Huptas C."/>
            <person name="Scherer S."/>
        </authorList>
    </citation>
    <scope>NUCLEOTIDE SEQUENCE [LARGE SCALE GENOMIC DNA]</scope>
    <source>
        <strain evidence="8 10">DSM 14937</strain>
    </source>
</reference>
<dbReference type="EMBL" id="JYLK01000014">
    <property type="protein sequence ID" value="KRP58637.1"/>
    <property type="molecule type" value="Genomic_DNA"/>
</dbReference>
<protein>
    <submittedName>
        <fullName evidence="8">Choline ABC transporter permease</fullName>
    </submittedName>
    <submittedName>
        <fullName evidence="9">Osmoprotectant transport system permease protein</fullName>
    </submittedName>
</protein>
<dbReference type="OrthoDB" id="8138334at2"/>
<evidence type="ECO:0000256" key="5">
    <source>
        <dbReference type="ARBA" id="ARBA00023136"/>
    </source>
</evidence>
<dbReference type="Gene3D" id="1.10.3720.10">
    <property type="entry name" value="MetI-like"/>
    <property type="match status" value="1"/>
</dbReference>
<feature type="transmembrane region" description="Helical" evidence="6">
    <location>
        <begin position="184"/>
        <end position="205"/>
    </location>
</feature>
<keyword evidence="3 6" id="KW-0812">Transmembrane</keyword>
<feature type="domain" description="ABC transmembrane type-1" evidence="7">
    <location>
        <begin position="18"/>
        <end position="202"/>
    </location>
</feature>
<evidence type="ECO:0000313" key="9">
    <source>
        <dbReference type="EMBL" id="SDS74877.1"/>
    </source>
</evidence>
<evidence type="ECO:0000313" key="11">
    <source>
        <dbReference type="Proteomes" id="UP000183126"/>
    </source>
</evidence>
<organism evidence="8 10">
    <name type="scientific">Pseudomonas trivialis</name>
    <dbReference type="NCBI Taxonomy" id="200450"/>
    <lineage>
        <taxon>Bacteria</taxon>
        <taxon>Pseudomonadati</taxon>
        <taxon>Pseudomonadota</taxon>
        <taxon>Gammaproteobacteria</taxon>
        <taxon>Pseudomonadales</taxon>
        <taxon>Pseudomonadaceae</taxon>
        <taxon>Pseudomonas</taxon>
    </lineage>
</organism>
<evidence type="ECO:0000256" key="2">
    <source>
        <dbReference type="ARBA" id="ARBA00022448"/>
    </source>
</evidence>
<evidence type="ECO:0000313" key="10">
    <source>
        <dbReference type="Proteomes" id="UP000052019"/>
    </source>
</evidence>
<name>A0A0R2ZEM7_9PSED</name>
<keyword evidence="5 6" id="KW-0472">Membrane</keyword>
<feature type="transmembrane region" description="Helical" evidence="6">
    <location>
        <begin position="20"/>
        <end position="41"/>
    </location>
</feature>
<sequence length="229" mass="24017">METLRFILDNHGLISFLLGQHLFIVALAVGLAILTGVPAGIAISQHAGLRRWVLAFAAVLMTIPSAALFGLMIPVLSLVGYGIGVVPAVIALFLYSQLPIIRNTSTALSNIDPALREAAIGMGMSTWQRLRKVELPLAVPLIMAGVRMATVINIGIAAIAAYIGAGGLGSLIIRGITQTDTRQLLAGALVISVIAIAADYALYALQRLLTPRGLNTSTLMAGRLKEATT</sequence>
<feature type="transmembrane region" description="Helical" evidence="6">
    <location>
        <begin position="53"/>
        <end position="72"/>
    </location>
</feature>
<dbReference type="PROSITE" id="PS50928">
    <property type="entry name" value="ABC_TM1"/>
    <property type="match status" value="1"/>
</dbReference>
<feature type="transmembrane region" description="Helical" evidence="6">
    <location>
        <begin position="137"/>
        <end position="164"/>
    </location>
</feature>
<dbReference type="Pfam" id="PF00528">
    <property type="entry name" value="BPD_transp_1"/>
    <property type="match status" value="1"/>
</dbReference>
<dbReference type="GO" id="GO:0005886">
    <property type="term" value="C:plasma membrane"/>
    <property type="evidence" value="ECO:0007669"/>
    <property type="project" value="UniProtKB-SubCell"/>
</dbReference>
<evidence type="ECO:0000313" key="8">
    <source>
        <dbReference type="EMBL" id="KRP58637.1"/>
    </source>
</evidence>
<dbReference type="PANTHER" id="PTHR30177">
    <property type="entry name" value="GLYCINE BETAINE/L-PROLINE TRANSPORT SYSTEM PERMEASE PROTEIN PROW"/>
    <property type="match status" value="1"/>
</dbReference>
<evidence type="ECO:0000256" key="3">
    <source>
        <dbReference type="ARBA" id="ARBA00022692"/>
    </source>
</evidence>
<dbReference type="EMBL" id="LT629760">
    <property type="protein sequence ID" value="SDS74877.1"/>
    <property type="molecule type" value="Genomic_DNA"/>
</dbReference>
<dbReference type="Proteomes" id="UP000052019">
    <property type="component" value="Unassembled WGS sequence"/>
</dbReference>
<dbReference type="InterPro" id="IPR000515">
    <property type="entry name" value="MetI-like"/>
</dbReference>
<dbReference type="AlphaFoldDB" id="A0A0R2ZEM7"/>
<keyword evidence="4 6" id="KW-1133">Transmembrane helix</keyword>
<keyword evidence="11" id="KW-1185">Reference proteome</keyword>
<dbReference type="SUPFAM" id="SSF161098">
    <property type="entry name" value="MetI-like"/>
    <property type="match status" value="1"/>
</dbReference>
<accession>A0A0R2ZEM7</accession>
<dbReference type="InterPro" id="IPR051204">
    <property type="entry name" value="ABC_transp_perm/SBD"/>
</dbReference>
<dbReference type="RefSeq" id="WP_057009483.1">
    <property type="nucleotide sequence ID" value="NZ_JYLK01000014.1"/>
</dbReference>
<dbReference type="Proteomes" id="UP000183126">
    <property type="component" value="Chromosome I"/>
</dbReference>
<dbReference type="GO" id="GO:0055085">
    <property type="term" value="P:transmembrane transport"/>
    <property type="evidence" value="ECO:0007669"/>
    <property type="project" value="InterPro"/>
</dbReference>
<dbReference type="GO" id="GO:0031460">
    <property type="term" value="P:glycine betaine transport"/>
    <property type="evidence" value="ECO:0007669"/>
    <property type="project" value="TreeGrafter"/>
</dbReference>
<evidence type="ECO:0000256" key="4">
    <source>
        <dbReference type="ARBA" id="ARBA00022989"/>
    </source>
</evidence>
<evidence type="ECO:0000259" key="7">
    <source>
        <dbReference type="PROSITE" id="PS50928"/>
    </source>
</evidence>
<dbReference type="FunFam" id="1.10.3720.10:FF:000001">
    <property type="entry name" value="Glycine betaine ABC transporter, permease"/>
    <property type="match status" value="1"/>
</dbReference>
<evidence type="ECO:0000256" key="1">
    <source>
        <dbReference type="ARBA" id="ARBA00004651"/>
    </source>
</evidence>
<feature type="transmembrane region" description="Helical" evidence="6">
    <location>
        <begin position="78"/>
        <end position="95"/>
    </location>
</feature>
<dbReference type="PATRIC" id="fig|200450.4.peg.805"/>
<keyword evidence="2 6" id="KW-0813">Transport</keyword>
<dbReference type="CDD" id="cd06261">
    <property type="entry name" value="TM_PBP2"/>
    <property type="match status" value="1"/>
</dbReference>
<evidence type="ECO:0000256" key="6">
    <source>
        <dbReference type="RuleBase" id="RU363032"/>
    </source>
</evidence>
<proteinExistence type="inferred from homology"/>
<comment type="subcellular location">
    <subcellularLocation>
        <location evidence="1 6">Cell membrane</location>
        <topology evidence="1 6">Multi-pass membrane protein</topology>
    </subcellularLocation>
</comment>
<dbReference type="InterPro" id="IPR035906">
    <property type="entry name" value="MetI-like_sf"/>
</dbReference>
<comment type="similarity">
    <text evidence="6">Belongs to the binding-protein-dependent transport system permease family.</text>
</comment>